<dbReference type="RefSeq" id="WP_163044773.1">
    <property type="nucleotide sequence ID" value="NZ_JAAAMJ010000011.1"/>
</dbReference>
<keyword evidence="1" id="KW-0732">Signal</keyword>
<feature type="domain" description="ABC-type glycine betaine transport system substrate-binding" evidence="2">
    <location>
        <begin position="37"/>
        <end position="328"/>
    </location>
</feature>
<evidence type="ECO:0000313" key="3">
    <source>
        <dbReference type="EMBL" id="NDV87955.1"/>
    </source>
</evidence>
<protein>
    <submittedName>
        <fullName evidence="3">Glycine betaine/L-proline ABC transporter substrate-binding protein ProX</fullName>
    </submittedName>
</protein>
<dbReference type="GO" id="GO:0022857">
    <property type="term" value="F:transmembrane transporter activity"/>
    <property type="evidence" value="ECO:0007669"/>
    <property type="project" value="InterPro"/>
</dbReference>
<comment type="caution">
    <text evidence="3">The sequence shown here is derived from an EMBL/GenBank/DDBJ whole genome shotgun (WGS) entry which is preliminary data.</text>
</comment>
<accession>A0A6L9MJM2</accession>
<name>A0A6L9MJM2_9HYPH</name>
<keyword evidence="4" id="KW-1185">Reference proteome</keyword>
<dbReference type="EMBL" id="JAAAMJ010000011">
    <property type="protein sequence ID" value="NDV87955.1"/>
    <property type="molecule type" value="Genomic_DNA"/>
</dbReference>
<dbReference type="CDD" id="cd13638">
    <property type="entry name" value="PBP2_EcProx_like"/>
    <property type="match status" value="1"/>
</dbReference>
<reference evidence="3 4" key="1">
    <citation type="submission" date="2020-01" db="EMBL/GenBank/DDBJ databases">
        <title>Genomes of bacteria type strains.</title>
        <authorList>
            <person name="Chen J."/>
            <person name="Zhu S."/>
            <person name="Chen J."/>
        </authorList>
    </citation>
    <scope>NUCLEOTIDE SEQUENCE [LARGE SCALE GENOMIC DNA]</scope>
    <source>
        <strain evidence="3 4">KCTC 52919</strain>
    </source>
</reference>
<dbReference type="Gene3D" id="3.40.190.100">
    <property type="entry name" value="Glycine betaine-binding periplasmic protein, domain 2"/>
    <property type="match status" value="1"/>
</dbReference>
<dbReference type="GO" id="GO:0043190">
    <property type="term" value="C:ATP-binding cassette (ABC) transporter complex"/>
    <property type="evidence" value="ECO:0007669"/>
    <property type="project" value="InterPro"/>
</dbReference>
<dbReference type="AlphaFoldDB" id="A0A6L9MJM2"/>
<feature type="chain" id="PRO_5026838137" evidence="1">
    <location>
        <begin position="29"/>
        <end position="346"/>
    </location>
</feature>
<dbReference type="Proteomes" id="UP000476332">
    <property type="component" value="Unassembled WGS sequence"/>
</dbReference>
<dbReference type="Gene3D" id="3.40.190.10">
    <property type="entry name" value="Periplasmic binding protein-like II"/>
    <property type="match status" value="1"/>
</dbReference>
<dbReference type="InterPro" id="IPR007210">
    <property type="entry name" value="ABC_Gly_betaine_transp_sub-bd"/>
</dbReference>
<dbReference type="Pfam" id="PF04069">
    <property type="entry name" value="OpuAC"/>
    <property type="match status" value="1"/>
</dbReference>
<evidence type="ECO:0000256" key="1">
    <source>
        <dbReference type="SAM" id="SignalP"/>
    </source>
</evidence>
<sequence length="346" mass="37435">MTIRTLQKVLMSAGVAAMALTAATPGLAQDMPGDGVTVTMARPTWDTGWFSTEIYRQLLQKLGYDVAQPTTLDAPVFYQAVGQGDVTLWVEGWFPLHNTYESAFDGQAEKIGYVAKGGALQGYLVDKASAEEFDIKSLEDFKRPEVMEAFDRDGDGKADLVACPPGWGCEVTITHQLEAFDLNDSINAIKANYSASMADAIAANEQGEPILFYTWTPNWTVDELKPGEDVVWIETPGVDLPEDQMSLADAATVPGVEGCVADPCVMGWPANDIQPVANTEFLNENPAVRTLLESASIPLADIFAQNAAMNNGENSEEDIQKQAAEWIESNKADTDKWLADAQAAAN</sequence>
<evidence type="ECO:0000313" key="4">
    <source>
        <dbReference type="Proteomes" id="UP000476332"/>
    </source>
</evidence>
<evidence type="ECO:0000259" key="2">
    <source>
        <dbReference type="Pfam" id="PF04069"/>
    </source>
</evidence>
<gene>
    <name evidence="3" type="primary">proX</name>
    <name evidence="3" type="ORF">GTW51_14710</name>
</gene>
<organism evidence="3 4">
    <name type="scientific">Aurantimonas aggregata</name>
    <dbReference type="NCBI Taxonomy" id="2047720"/>
    <lineage>
        <taxon>Bacteria</taxon>
        <taxon>Pseudomonadati</taxon>
        <taxon>Pseudomonadota</taxon>
        <taxon>Alphaproteobacteria</taxon>
        <taxon>Hyphomicrobiales</taxon>
        <taxon>Aurantimonadaceae</taxon>
        <taxon>Aurantimonas</taxon>
    </lineage>
</organism>
<dbReference type="NCBIfam" id="NF008334">
    <property type="entry name" value="PRK11119.1"/>
    <property type="match status" value="1"/>
</dbReference>
<proteinExistence type="predicted"/>
<dbReference type="SUPFAM" id="SSF53850">
    <property type="entry name" value="Periplasmic binding protein-like II"/>
    <property type="match status" value="1"/>
</dbReference>
<feature type="signal peptide" evidence="1">
    <location>
        <begin position="1"/>
        <end position="28"/>
    </location>
</feature>